<dbReference type="EMBL" id="JBAFSM010000001">
    <property type="protein sequence ID" value="MEG3435511.1"/>
    <property type="molecule type" value="Genomic_DNA"/>
</dbReference>
<keyword evidence="1" id="KW-1133">Transmembrane helix</keyword>
<dbReference type="RefSeq" id="WP_332862962.1">
    <property type="nucleotide sequence ID" value="NZ_JBAFSM010000001.1"/>
</dbReference>
<sequence>MDHFSADTASSGDLDRDRQDEINWVDLGDETAPAPVPSSPPSPPAPSVKSLSTLVMVETAFLASATSLLWLINYYFPLGPLLRLFFPLPIALAYLRWGHRSAWMTAIVSSLLLSVLMGPTRSVVFLVPYGLMGVQLGLCWRRGARWEFSIFTGALLGAIGLFFRFWLFSILLGENLWMYVISQATNFIDWAFTRLGWLVKPTLVQVQTVAFIGIFLNSLLYLFAVHLVALLVLDRLGDRIPRPPEWVRVLLDYE</sequence>
<gene>
    <name evidence="2" type="ORF">V0288_00120</name>
</gene>
<keyword evidence="1" id="KW-0472">Membrane</keyword>
<name>A0AAW9QPK7_9CHRO</name>
<evidence type="ECO:0000313" key="2">
    <source>
        <dbReference type="EMBL" id="MEG3435511.1"/>
    </source>
</evidence>
<feature type="transmembrane region" description="Helical" evidence="1">
    <location>
        <begin position="209"/>
        <end position="233"/>
    </location>
</feature>
<accession>A0AAW9QPK7</accession>
<feature type="transmembrane region" description="Helical" evidence="1">
    <location>
        <begin position="102"/>
        <end position="128"/>
    </location>
</feature>
<comment type="caution">
    <text evidence="2">The sequence shown here is derived from an EMBL/GenBank/DDBJ whole genome shotgun (WGS) entry which is preliminary data.</text>
</comment>
<dbReference type="PANTHER" id="PTHR37185">
    <property type="entry name" value="MEMBRANE PROTEIN"/>
    <property type="match status" value="1"/>
</dbReference>
<keyword evidence="1" id="KW-0812">Transmembrane</keyword>
<dbReference type="InterPro" id="IPR018710">
    <property type="entry name" value="DUF2232"/>
</dbReference>
<organism evidence="2 3">
    <name type="scientific">Pannus brasiliensis CCIBt3594</name>
    <dbReference type="NCBI Taxonomy" id="1427578"/>
    <lineage>
        <taxon>Bacteria</taxon>
        <taxon>Bacillati</taxon>
        <taxon>Cyanobacteriota</taxon>
        <taxon>Cyanophyceae</taxon>
        <taxon>Oscillatoriophycideae</taxon>
        <taxon>Chroococcales</taxon>
        <taxon>Microcystaceae</taxon>
        <taxon>Pannus</taxon>
    </lineage>
</organism>
<dbReference type="Proteomes" id="UP001328733">
    <property type="component" value="Unassembled WGS sequence"/>
</dbReference>
<evidence type="ECO:0000256" key="1">
    <source>
        <dbReference type="SAM" id="Phobius"/>
    </source>
</evidence>
<evidence type="ECO:0000313" key="3">
    <source>
        <dbReference type="Proteomes" id="UP001328733"/>
    </source>
</evidence>
<feature type="transmembrane region" description="Helical" evidence="1">
    <location>
        <begin position="78"/>
        <end position="95"/>
    </location>
</feature>
<keyword evidence="3" id="KW-1185">Reference proteome</keyword>
<proteinExistence type="predicted"/>
<dbReference type="AlphaFoldDB" id="A0AAW9QPK7"/>
<dbReference type="PANTHER" id="PTHR37185:SF3">
    <property type="entry name" value="MEMBRANE PROTEIN"/>
    <property type="match status" value="1"/>
</dbReference>
<feature type="transmembrane region" description="Helical" evidence="1">
    <location>
        <begin position="148"/>
        <end position="167"/>
    </location>
</feature>
<reference evidence="2 3" key="1">
    <citation type="submission" date="2024-01" db="EMBL/GenBank/DDBJ databases">
        <title>Genomic insights into the taxonomy and metabolism of the cyanobacterium Pannus brasiliensis CCIBt3594.</title>
        <authorList>
            <person name="Machado M."/>
            <person name="Botero N.B."/>
            <person name="Andreote A.P.D."/>
            <person name="Feitosa A.M.T."/>
            <person name="Popin R."/>
            <person name="Sivonen K."/>
            <person name="Fiore M.F."/>
        </authorList>
    </citation>
    <scope>NUCLEOTIDE SEQUENCE [LARGE SCALE GENOMIC DNA]</scope>
    <source>
        <strain evidence="2 3">CCIBt3594</strain>
    </source>
</reference>
<feature type="transmembrane region" description="Helical" evidence="1">
    <location>
        <begin position="51"/>
        <end position="72"/>
    </location>
</feature>
<protein>
    <submittedName>
        <fullName evidence="2">DUF2232 domain-containing protein</fullName>
    </submittedName>
</protein>
<dbReference type="Pfam" id="PF09991">
    <property type="entry name" value="DUF2232"/>
    <property type="match status" value="1"/>
</dbReference>